<dbReference type="AlphaFoldDB" id="A0A369WTY5"/>
<dbReference type="Gene3D" id="3.30.1540.10">
    <property type="entry name" value="formyl-coa transferase, domain 3"/>
    <property type="match status" value="1"/>
</dbReference>
<evidence type="ECO:0000313" key="2">
    <source>
        <dbReference type="Proteomes" id="UP000253769"/>
    </source>
</evidence>
<dbReference type="OrthoDB" id="9058532at2"/>
<dbReference type="PANTHER" id="PTHR48228:SF5">
    <property type="entry name" value="ALPHA-METHYLACYL-COA RACEMASE"/>
    <property type="match status" value="1"/>
</dbReference>
<sequence>MPLKSLKVLDFSTLLPGPYATMMLADLGAEVVRVEAPNRVDLLRHLPPLLGEGENQTSACFATLNRNKRAMALDLKNPAAVEAIKRMIGDYDILVEQFRPGVMARLGLGYDELARINPRLIYCSITGYGQNGSHRDRAGHDINYLALSGLAGYSGRAETGPVLSGTQIADIAGGSHQAVVGILAAVIERQQSGQGQAIDISMADGSLAMNALFGANSLVSGKDPQLSSEFLNGGSFYGYYRTADDRYLSVGSLESPFLKGLLQALGKPEWAGRASDTRPEAVEAFKADIQSIIETQSLRHWSEVFAELDVCVEPVLSFSEAAASELFRSREMLVEVPLAERQSGQQPESLSNQQRVRQIGCPIKFSRSRAEYRSIGSPLGAHTRDVLREQGFSDEQIERMLAAADQTNA</sequence>
<dbReference type="Proteomes" id="UP000253769">
    <property type="component" value="Unassembled WGS sequence"/>
</dbReference>
<comment type="caution">
    <text evidence="1">The sequence shown here is derived from an EMBL/GenBank/DDBJ whole genome shotgun (WGS) entry which is preliminary data.</text>
</comment>
<dbReference type="Pfam" id="PF02515">
    <property type="entry name" value="CoA_transf_3"/>
    <property type="match status" value="1"/>
</dbReference>
<dbReference type="InterPro" id="IPR003673">
    <property type="entry name" value="CoA-Trfase_fam_III"/>
</dbReference>
<dbReference type="InterPro" id="IPR044855">
    <property type="entry name" value="CoA-Trfase_III_dom3_sf"/>
</dbReference>
<dbReference type="InterPro" id="IPR023606">
    <property type="entry name" value="CoA-Trfase_III_dom_1_sf"/>
</dbReference>
<protein>
    <submittedName>
        <fullName evidence="1">CoA transferase</fullName>
    </submittedName>
</protein>
<proteinExistence type="predicted"/>
<name>A0A369WTY5_9GAMM</name>
<reference evidence="1 2" key="1">
    <citation type="submission" date="2018-07" db="EMBL/GenBank/DDBJ databases">
        <title>Motiliproteus coralliicola sp. nov., a bacterium isolated from Coral.</title>
        <authorList>
            <person name="Wang G."/>
        </authorList>
    </citation>
    <scope>NUCLEOTIDE SEQUENCE [LARGE SCALE GENOMIC DNA]</scope>
    <source>
        <strain evidence="1 2">C34</strain>
    </source>
</reference>
<accession>A0A369WTY5</accession>
<dbReference type="PANTHER" id="PTHR48228">
    <property type="entry name" value="SUCCINYL-COA--D-CITRAMALATE COA-TRANSFERASE"/>
    <property type="match status" value="1"/>
</dbReference>
<dbReference type="EMBL" id="QQOH01000001">
    <property type="protein sequence ID" value="RDE25061.1"/>
    <property type="molecule type" value="Genomic_DNA"/>
</dbReference>
<evidence type="ECO:0000313" key="1">
    <source>
        <dbReference type="EMBL" id="RDE25061.1"/>
    </source>
</evidence>
<dbReference type="SUPFAM" id="SSF89796">
    <property type="entry name" value="CoA-transferase family III (CaiB/BaiF)"/>
    <property type="match status" value="1"/>
</dbReference>
<dbReference type="Gene3D" id="3.40.50.10540">
    <property type="entry name" value="Crotonobetainyl-coa:carnitine coa-transferase, domain 1"/>
    <property type="match status" value="1"/>
</dbReference>
<organism evidence="1 2">
    <name type="scientific">Motiliproteus coralliicola</name>
    <dbReference type="NCBI Taxonomy" id="2283196"/>
    <lineage>
        <taxon>Bacteria</taxon>
        <taxon>Pseudomonadati</taxon>
        <taxon>Pseudomonadota</taxon>
        <taxon>Gammaproteobacteria</taxon>
        <taxon>Oceanospirillales</taxon>
        <taxon>Oceanospirillaceae</taxon>
        <taxon>Motiliproteus</taxon>
    </lineage>
</organism>
<dbReference type="RefSeq" id="WP_114694657.1">
    <property type="nucleotide sequence ID" value="NZ_QQOH01000001.1"/>
</dbReference>
<dbReference type="InterPro" id="IPR050509">
    <property type="entry name" value="CoA-transferase_III"/>
</dbReference>
<dbReference type="GO" id="GO:0016740">
    <property type="term" value="F:transferase activity"/>
    <property type="evidence" value="ECO:0007669"/>
    <property type="project" value="UniProtKB-KW"/>
</dbReference>
<keyword evidence="2" id="KW-1185">Reference proteome</keyword>
<keyword evidence="1" id="KW-0808">Transferase</keyword>
<gene>
    <name evidence="1" type="ORF">DV711_05735</name>
</gene>